<feature type="site" description="Important for activity" evidence="8">
    <location>
        <position position="99"/>
    </location>
</feature>
<dbReference type="EC" id="1.2.1.70" evidence="3 8"/>
<dbReference type="EMBL" id="JAFFZS010000017">
    <property type="protein sequence ID" value="MBN0046562.1"/>
    <property type="molecule type" value="Genomic_DNA"/>
</dbReference>
<evidence type="ECO:0000256" key="10">
    <source>
        <dbReference type="SAM" id="MobiDB-lite"/>
    </source>
</evidence>
<evidence type="ECO:0000256" key="4">
    <source>
        <dbReference type="ARBA" id="ARBA00022857"/>
    </source>
</evidence>
<reference evidence="14 15" key="1">
    <citation type="submission" date="2021-02" db="EMBL/GenBank/DDBJ databases">
        <title>Whole genome sequencing of Streptomyces actuosus VRA1.</title>
        <authorList>
            <person name="Sen G."/>
            <person name="Sen A."/>
        </authorList>
    </citation>
    <scope>NUCLEOTIDE SEQUENCE [LARGE SCALE GENOMIC DNA]</scope>
    <source>
        <strain evidence="14 15">VRA1</strain>
    </source>
</reference>
<dbReference type="Gene3D" id="3.30.460.30">
    <property type="entry name" value="Glutamyl-tRNA reductase, N-terminal domain"/>
    <property type="match status" value="1"/>
</dbReference>
<evidence type="ECO:0000256" key="1">
    <source>
        <dbReference type="ARBA" id="ARBA00005059"/>
    </source>
</evidence>
<evidence type="ECO:0000256" key="2">
    <source>
        <dbReference type="ARBA" id="ARBA00005916"/>
    </source>
</evidence>
<evidence type="ECO:0000256" key="7">
    <source>
        <dbReference type="ARBA" id="ARBA00047464"/>
    </source>
</evidence>
<comment type="domain">
    <text evidence="8">Possesses an unusual extended V-shaped dimeric structure with each monomer consisting of three distinct domains arranged along a curved 'spinal' alpha-helix. The N-terminal catalytic domain specifically recognizes the glutamate moiety of the substrate. The second domain is the NADPH-binding domain, and the third C-terminal domain is responsible for dimerization.</text>
</comment>
<dbReference type="NCBIfam" id="TIGR01035">
    <property type="entry name" value="hemA"/>
    <property type="match status" value="1"/>
</dbReference>
<dbReference type="HAMAP" id="MF_00087">
    <property type="entry name" value="Glu_tRNA_reductase"/>
    <property type="match status" value="1"/>
</dbReference>
<dbReference type="InterPro" id="IPR015896">
    <property type="entry name" value="4pyrrol_synth_GluRdtase_dimer"/>
</dbReference>
<dbReference type="Pfam" id="PF00745">
    <property type="entry name" value="GlutR_dimer"/>
    <property type="match status" value="1"/>
</dbReference>
<feature type="active site" description="Nucleophile" evidence="8">
    <location>
        <position position="50"/>
    </location>
</feature>
<feature type="binding site" evidence="8">
    <location>
        <begin position="192"/>
        <end position="197"/>
    </location>
    <ligand>
        <name>NADP(+)</name>
        <dbReference type="ChEBI" id="CHEBI:58349"/>
    </ligand>
</feature>
<dbReference type="PANTHER" id="PTHR43013">
    <property type="entry name" value="GLUTAMYL-TRNA REDUCTASE"/>
    <property type="match status" value="1"/>
</dbReference>
<dbReference type="InterPro" id="IPR018214">
    <property type="entry name" value="GluRdtase_CS"/>
</dbReference>
<accession>A0ABS2VTY7</accession>
<dbReference type="Pfam" id="PF05201">
    <property type="entry name" value="GlutR_N"/>
    <property type="match status" value="1"/>
</dbReference>
<proteinExistence type="inferred from homology"/>
<dbReference type="InterPro" id="IPR036291">
    <property type="entry name" value="NAD(P)-bd_dom_sf"/>
</dbReference>
<keyword evidence="4 8" id="KW-0521">NADP</keyword>
<keyword evidence="6 8" id="KW-0627">Porphyrin biosynthesis</keyword>
<comment type="caution">
    <text evidence="14">The sequence shown here is derived from an EMBL/GenBank/DDBJ whole genome shotgun (WGS) entry which is preliminary data.</text>
</comment>
<feature type="compositionally biased region" description="Low complexity" evidence="10">
    <location>
        <begin position="281"/>
        <end position="299"/>
    </location>
</feature>
<dbReference type="SUPFAM" id="SSF69075">
    <property type="entry name" value="Glutamyl tRNA-reductase dimerization domain"/>
    <property type="match status" value="1"/>
</dbReference>
<dbReference type="InterPro" id="IPR006151">
    <property type="entry name" value="Shikm_DH/Glu-tRNA_Rdtase"/>
</dbReference>
<dbReference type="SUPFAM" id="SSF69742">
    <property type="entry name" value="Glutamyl tRNA-reductase catalytic, N-terminal domain"/>
    <property type="match status" value="1"/>
</dbReference>
<feature type="domain" description="Quinate/shikimate 5-dehydrogenase/glutamyl-tRNA reductase" evidence="12">
    <location>
        <begin position="184"/>
        <end position="281"/>
    </location>
</feature>
<evidence type="ECO:0000256" key="8">
    <source>
        <dbReference type="HAMAP-Rule" id="MF_00087"/>
    </source>
</evidence>
<evidence type="ECO:0000259" key="13">
    <source>
        <dbReference type="Pfam" id="PF05201"/>
    </source>
</evidence>
<feature type="binding site" evidence="8">
    <location>
        <begin position="49"/>
        <end position="52"/>
    </location>
    <ligand>
        <name>substrate</name>
    </ligand>
</feature>
<feature type="binding site" evidence="8">
    <location>
        <position position="120"/>
    </location>
    <ligand>
        <name>substrate</name>
    </ligand>
</feature>
<dbReference type="InterPro" id="IPR036453">
    <property type="entry name" value="GluRdtase_dimer_dom_sf"/>
</dbReference>
<dbReference type="Gene3D" id="3.40.50.720">
    <property type="entry name" value="NAD(P)-binding Rossmann-like Domain"/>
    <property type="match status" value="2"/>
</dbReference>
<feature type="binding site" evidence="8">
    <location>
        <begin position="114"/>
        <end position="116"/>
    </location>
    <ligand>
        <name>substrate</name>
    </ligand>
</feature>
<comment type="miscellaneous">
    <text evidence="8">During catalysis, the active site Cys acts as a nucleophile attacking the alpha-carbonyl group of tRNA-bound glutamate with the formation of a thioester intermediate between enzyme and glutamate, and the concomitant release of tRNA(Glu). The thioester intermediate is finally reduced by direct hydride transfer from NADPH, to form the product GSA.</text>
</comment>
<evidence type="ECO:0000256" key="9">
    <source>
        <dbReference type="RuleBase" id="RU000584"/>
    </source>
</evidence>
<dbReference type="SUPFAM" id="SSF51735">
    <property type="entry name" value="NAD(P)-binding Rossmann-fold domains"/>
    <property type="match status" value="1"/>
</dbReference>
<dbReference type="PROSITE" id="PS00747">
    <property type="entry name" value="GLUTR"/>
    <property type="match status" value="1"/>
</dbReference>
<dbReference type="PANTHER" id="PTHR43013:SF1">
    <property type="entry name" value="GLUTAMYL-TRNA REDUCTASE"/>
    <property type="match status" value="1"/>
</dbReference>
<comment type="similarity">
    <text evidence="2 8 9">Belongs to the glutamyl-tRNA reductase family.</text>
</comment>
<keyword evidence="15" id="KW-1185">Reference proteome</keyword>
<evidence type="ECO:0000313" key="14">
    <source>
        <dbReference type="EMBL" id="MBN0046562.1"/>
    </source>
</evidence>
<evidence type="ECO:0000259" key="11">
    <source>
        <dbReference type="Pfam" id="PF00745"/>
    </source>
</evidence>
<comment type="pathway">
    <text evidence="1 8 9">Porphyrin-containing compound metabolism; protoporphyrin-IX biosynthesis; 5-aminolevulinate from L-glutamyl-tRNA(Glu): step 1/2.</text>
</comment>
<feature type="domain" description="Glutamyl-tRNA reductase N-terminal" evidence="13">
    <location>
        <begin position="6"/>
        <end position="156"/>
    </location>
</feature>
<dbReference type="InterPro" id="IPR000343">
    <property type="entry name" value="4pyrrol_synth_GluRdtase"/>
</dbReference>
<evidence type="ECO:0000313" key="15">
    <source>
        <dbReference type="Proteomes" id="UP000788262"/>
    </source>
</evidence>
<sequence length="569" mass="59234">MSLLVVGLSHRSAPVSVLERASLGADAQTKLLQDTVAAEPAAEAAVLATCNRIELYADVDKFHAGVAELSTLLAQHSGVGLEELTPYLYVHYEDRAVHHLFSVACGLDSMVVGEGQILGQIKDSLARAQELHTAGRLTNDLFQQALRVGKRAHSETGIDRAGQSLVTFGLEQLSRGADVGAWTAGKRALIIGAGSMSSLAAATLARAGVAEVVVANRTFERAERLARILTDAHGTDVVARAVPMESVPAELTRADVAVSCTGATGLVLTAEAVATAVEGRAGTSTAPAGGPATGEQPGARALPPTSVGTEEGCPLDPAAVQAGFSVFGEAAVAGMDAATLEQHAAWVDRGTVVQRREDARRSAEADAELIGALAATVATVGRIPERRRPEPAVDAARPEPVLFLLDLAMPRDIDAAAHRLSGVRLVDIESLADASADAPMAADVDQVRRIVSDEVAAFGAAQRAAHITPTVVALRTMAADVVAGEIARLEGRLPGLDDKHRSEIVQTVRRVVDKLLHAPTVRVKQLASEPGGAGYADALRTLFDLDPETVAAVSRAEDSTDEKQNRGPA</sequence>
<dbReference type="Proteomes" id="UP000788262">
    <property type="component" value="Unassembled WGS sequence"/>
</dbReference>
<feature type="domain" description="Tetrapyrrole biosynthesis glutamyl-tRNA reductase dimerisation" evidence="11">
    <location>
        <begin position="446"/>
        <end position="545"/>
    </location>
</feature>
<keyword evidence="5 8" id="KW-0560">Oxidoreductase</keyword>
<dbReference type="InterPro" id="IPR036343">
    <property type="entry name" value="GluRdtase_N_sf"/>
</dbReference>
<protein>
    <recommendedName>
        <fullName evidence="3 8">Glutamyl-tRNA reductase</fullName>
        <shortName evidence="8">GluTR</shortName>
        <ecNumber evidence="3 8">1.2.1.70</ecNumber>
    </recommendedName>
</protein>
<feature type="binding site" evidence="8">
    <location>
        <position position="109"/>
    </location>
    <ligand>
        <name>substrate</name>
    </ligand>
</feature>
<dbReference type="RefSeq" id="WP_205384714.1">
    <property type="nucleotide sequence ID" value="NZ_JAFFZS010000017.1"/>
</dbReference>
<evidence type="ECO:0000259" key="12">
    <source>
        <dbReference type="Pfam" id="PF01488"/>
    </source>
</evidence>
<name>A0ABS2VTY7_STRAS</name>
<evidence type="ECO:0000256" key="3">
    <source>
        <dbReference type="ARBA" id="ARBA00012970"/>
    </source>
</evidence>
<evidence type="ECO:0000256" key="5">
    <source>
        <dbReference type="ARBA" id="ARBA00023002"/>
    </source>
</evidence>
<comment type="catalytic activity">
    <reaction evidence="7 8 9">
        <text>(S)-4-amino-5-oxopentanoate + tRNA(Glu) + NADP(+) = L-glutamyl-tRNA(Glu) + NADPH + H(+)</text>
        <dbReference type="Rhea" id="RHEA:12344"/>
        <dbReference type="Rhea" id="RHEA-COMP:9663"/>
        <dbReference type="Rhea" id="RHEA-COMP:9680"/>
        <dbReference type="ChEBI" id="CHEBI:15378"/>
        <dbReference type="ChEBI" id="CHEBI:57501"/>
        <dbReference type="ChEBI" id="CHEBI:57783"/>
        <dbReference type="ChEBI" id="CHEBI:58349"/>
        <dbReference type="ChEBI" id="CHEBI:78442"/>
        <dbReference type="ChEBI" id="CHEBI:78520"/>
        <dbReference type="EC" id="1.2.1.70"/>
    </reaction>
</comment>
<comment type="function">
    <text evidence="8">Catalyzes the NADPH-dependent reduction of glutamyl-tRNA(Glu) to glutamate 1-semialdehyde (GSA).</text>
</comment>
<dbReference type="InterPro" id="IPR015895">
    <property type="entry name" value="4pyrrol_synth_GluRdtase_N"/>
</dbReference>
<gene>
    <name evidence="8" type="primary">hemA</name>
    <name evidence="14" type="ORF">JS756_21130</name>
</gene>
<dbReference type="Pfam" id="PF01488">
    <property type="entry name" value="Shikimate_DH"/>
    <property type="match status" value="1"/>
</dbReference>
<dbReference type="GO" id="GO:0008883">
    <property type="term" value="F:glutamyl-tRNA reductase activity"/>
    <property type="evidence" value="ECO:0007669"/>
    <property type="project" value="UniProtKB-EC"/>
</dbReference>
<feature type="region of interest" description="Disordered" evidence="10">
    <location>
        <begin position="281"/>
        <end position="309"/>
    </location>
</feature>
<evidence type="ECO:0000256" key="6">
    <source>
        <dbReference type="ARBA" id="ARBA00023244"/>
    </source>
</evidence>
<dbReference type="NCBIfam" id="NF000744">
    <property type="entry name" value="PRK00045.1-3"/>
    <property type="match status" value="1"/>
</dbReference>
<organism evidence="14 15">
    <name type="scientific">Streptomyces actuosus</name>
    <dbReference type="NCBI Taxonomy" id="1885"/>
    <lineage>
        <taxon>Bacteria</taxon>
        <taxon>Bacillati</taxon>
        <taxon>Actinomycetota</taxon>
        <taxon>Actinomycetes</taxon>
        <taxon>Kitasatosporales</taxon>
        <taxon>Streptomycetaceae</taxon>
        <taxon>Streptomyces</taxon>
    </lineage>
</organism>
<comment type="subunit">
    <text evidence="8">Homodimer.</text>
</comment>
<dbReference type="CDD" id="cd05213">
    <property type="entry name" value="NAD_bind_Glutamyl_tRNA_reduct"/>
    <property type="match status" value="1"/>
</dbReference>